<accession>A0A2W5FMV3</accession>
<dbReference type="Pfam" id="PF00311">
    <property type="entry name" value="PEPcase"/>
    <property type="match status" value="2"/>
</dbReference>
<sequence length="956" mass="106812">MSRYCEIAAKSDPDGVDLLRRKLSLQPSNLPSAEPRKVKNQRMKEYLQLWEDLGDEQRLKLASHDAKLNHIARLMRNIGTTEVVQAHNKIKATTAGSFDYVLRRFREEGVTARQLQRFIDENAVAWFSLTGHPTNPTTVEYTKAQIELARVIADTKANSADLDKALDALAGTPIIGERKTPIDEAEEIIATLHVIYDTALSHKNLFEESLFTHGYTQEGVKINRPLIVPCAWTLGDGDGNPSLTAEVLRDGIQLHRQHIARRYEQSCDEISKRLNDKELAAELDKIKTDIGRFSFKEPEDLIARIEALSQKAEISESRALCDLSYLVKCFRLGFATIDIRHNAIEIMETIHTLGALHSEDLKNFGLDQMEVLLTQWLADDKILGTFSNIRVEDFLSADDEAGARIFGRLQVIGKNPDMCDKLIIAETTHPAHALAALLLLKITGNKVGEEGSRIDITILSESVKDLMRLGNTLEDLLENENFRRHAVSRKRLLVMIAKSDTTRQDGRGEAEYMQYETAVDIYRVADKMRRKYPELDKVKTSIKNGGGHALQRGGGRVTEIAALHGRAAADARVTDCGPSTLTIQGEQLTILFCPGKVAIGTLEAFVAQNLYTKAGVRGEMPVPRFGKNINKQYAQGDAWLYAKTAGSAFDRFTKKSDAIDHLLIHAPWLAMKAGNVSSRPAKRGEKAVEPGITPFEAKGEDPKALQGRAISGERLTAHACLPIFSVLGLVEAMEVVRSRSRVRENPHKYGEALHHLYRAHKIHRDGARVTINAVVMADFDIAWPLLTGKIRPSPKQVAELAVEFNPEQEANAETTLAFLEEYFLEVEKLSFEMVSGQKAPKVFKMGDALRILWPELAEQVALRDQGAEFARVIECYRTRQFDKRGDQPLSEIEFRITQALYASANVVNAPVGILATRTRLEPVNEFKSGRKTKLMRPKSFSEAEVHEFLKIPAALQ</sequence>
<evidence type="ECO:0000256" key="1">
    <source>
        <dbReference type="ARBA" id="ARBA00003670"/>
    </source>
</evidence>
<dbReference type="InterPro" id="IPR015813">
    <property type="entry name" value="Pyrv/PenolPyrv_kinase-like_dom"/>
</dbReference>
<proteinExistence type="predicted"/>
<protein>
    <recommendedName>
        <fullName evidence="2">Phosphoenolpyruvate carboxylase</fullName>
    </recommendedName>
</protein>
<dbReference type="Proteomes" id="UP000249739">
    <property type="component" value="Unassembled WGS sequence"/>
</dbReference>
<dbReference type="PANTHER" id="PTHR30523">
    <property type="entry name" value="PHOSPHOENOLPYRUVATE CARBOXYLASE"/>
    <property type="match status" value="1"/>
</dbReference>
<comment type="caution">
    <text evidence="4">The sequence shown here is derived from an EMBL/GenBank/DDBJ whole genome shotgun (WGS) entry which is preliminary data.</text>
</comment>
<dbReference type="PANTHER" id="PTHR30523:SF6">
    <property type="entry name" value="PHOSPHOENOLPYRUVATE CARBOXYLASE"/>
    <property type="match status" value="1"/>
</dbReference>
<feature type="region of interest" description="Disordered" evidence="3">
    <location>
        <begin position="680"/>
        <end position="699"/>
    </location>
</feature>
<organism evidence="4 5">
    <name type="scientific">Micavibrio aeruginosavorus</name>
    <dbReference type="NCBI Taxonomy" id="349221"/>
    <lineage>
        <taxon>Bacteria</taxon>
        <taxon>Pseudomonadati</taxon>
        <taxon>Bdellovibrionota</taxon>
        <taxon>Bdellovibrionia</taxon>
        <taxon>Bdellovibrionales</taxon>
        <taxon>Pseudobdellovibrionaceae</taxon>
        <taxon>Micavibrio</taxon>
    </lineage>
</organism>
<evidence type="ECO:0000313" key="5">
    <source>
        <dbReference type="Proteomes" id="UP000249739"/>
    </source>
</evidence>
<dbReference type="GO" id="GO:0005829">
    <property type="term" value="C:cytosol"/>
    <property type="evidence" value="ECO:0007669"/>
    <property type="project" value="TreeGrafter"/>
</dbReference>
<dbReference type="GO" id="GO:0006099">
    <property type="term" value="P:tricarboxylic acid cycle"/>
    <property type="evidence" value="ECO:0007669"/>
    <property type="project" value="InterPro"/>
</dbReference>
<dbReference type="GO" id="GO:0015977">
    <property type="term" value="P:carbon fixation"/>
    <property type="evidence" value="ECO:0007669"/>
    <property type="project" value="InterPro"/>
</dbReference>
<dbReference type="GO" id="GO:0008964">
    <property type="term" value="F:phosphoenolpyruvate carboxylase activity"/>
    <property type="evidence" value="ECO:0007669"/>
    <property type="project" value="InterPro"/>
</dbReference>
<dbReference type="AlphaFoldDB" id="A0A2W5FMV3"/>
<evidence type="ECO:0000256" key="3">
    <source>
        <dbReference type="SAM" id="MobiDB-lite"/>
    </source>
</evidence>
<evidence type="ECO:0000256" key="2">
    <source>
        <dbReference type="ARBA" id="ARBA00022419"/>
    </source>
</evidence>
<name>A0A2W5FMV3_9BACT</name>
<gene>
    <name evidence="4" type="ORF">DI586_00840</name>
</gene>
<comment type="function">
    <text evidence="1">Forms oxaloacetate, a four-carbon dicarboxylic acid source for the tricarboxylic acid cycle.</text>
</comment>
<dbReference type="InterPro" id="IPR021135">
    <property type="entry name" value="PEP_COase"/>
</dbReference>
<reference evidence="4 5" key="1">
    <citation type="submission" date="2017-08" db="EMBL/GenBank/DDBJ databases">
        <title>Infants hospitalized years apart are colonized by the same room-sourced microbial strains.</title>
        <authorList>
            <person name="Brooks B."/>
            <person name="Olm M.R."/>
            <person name="Firek B.A."/>
            <person name="Baker R."/>
            <person name="Thomas B.C."/>
            <person name="Morowitz M.J."/>
            <person name="Banfield J.F."/>
        </authorList>
    </citation>
    <scope>NUCLEOTIDE SEQUENCE [LARGE SCALE GENOMIC DNA]</scope>
    <source>
        <strain evidence="4">S2_006_000_R2_64</strain>
    </source>
</reference>
<keyword evidence="4" id="KW-0670">Pyruvate</keyword>
<dbReference type="SUPFAM" id="SSF51621">
    <property type="entry name" value="Phosphoenolpyruvate/pyruvate domain"/>
    <property type="match status" value="1"/>
</dbReference>
<dbReference type="EMBL" id="QFOT01000004">
    <property type="protein sequence ID" value="PZP57291.1"/>
    <property type="molecule type" value="Genomic_DNA"/>
</dbReference>
<evidence type="ECO:0000313" key="4">
    <source>
        <dbReference type="EMBL" id="PZP57291.1"/>
    </source>
</evidence>